<sequence>MLIYNLHFVLLILIVPIFRSCSAIPRRGLEPWSIILCKFRDLATYEPRTKNWFVRWITGHNDEPDTIEQYFMNVSNGLYSIGGSNVNGWFTLSKTQKDILRMIGKSRRGRINPPLLGSDSSFRYFDVIKDLCFAEAVKNGSSLHRQKITIINAGTAAVFDKKNGVLLTPQLVFSSVLTHEMVHSFFIGHSYSDRKIRVFPYASSGEYDDRYDLMSTANAYMYHSNFGMSGPGLNGPHLDYLGWLPMDRMLYFGRQADFYELTDEGTEWVTFLELMSPTTSDGITNKGKQNSSSKNFQFIRVSLKKVYEYDADIHIISTFNPTECHFGEQKFYSSRQSHPFLVGLDHICLGATMSKNNNSTADNEFIAERSKRDEQLRLVRLFNGGDFKKQFGRQNFFSNRKTFGANSCRKGFVWRSLDSYDYVCVTEQRQKLAQRENLLQENRISYNGHGIKCIEPFLPRRAFPGDEICVLAEEKFHIFRENSQACFYQHCIFNFLFRHIVRCFMLISSMGLIQSVHNH</sequence>
<proteinExistence type="predicted"/>
<keyword evidence="2" id="KW-1185">Reference proteome</keyword>
<evidence type="ECO:0000313" key="2">
    <source>
        <dbReference type="Proteomes" id="UP000887563"/>
    </source>
</evidence>
<accession>A0A914L2Y1</accession>
<evidence type="ECO:0000256" key="1">
    <source>
        <dbReference type="SAM" id="SignalP"/>
    </source>
</evidence>
<dbReference type="Proteomes" id="UP000887563">
    <property type="component" value="Unplaced"/>
</dbReference>
<protein>
    <submittedName>
        <fullName evidence="3">Uncharacterized protein</fullName>
    </submittedName>
</protein>
<reference evidence="3" key="1">
    <citation type="submission" date="2022-11" db="UniProtKB">
        <authorList>
            <consortium name="WormBaseParasite"/>
        </authorList>
    </citation>
    <scope>IDENTIFICATION</scope>
</reference>
<organism evidence="2 3">
    <name type="scientific">Meloidogyne incognita</name>
    <name type="common">Southern root-knot nematode worm</name>
    <name type="synonym">Oxyuris incognita</name>
    <dbReference type="NCBI Taxonomy" id="6306"/>
    <lineage>
        <taxon>Eukaryota</taxon>
        <taxon>Metazoa</taxon>
        <taxon>Ecdysozoa</taxon>
        <taxon>Nematoda</taxon>
        <taxon>Chromadorea</taxon>
        <taxon>Rhabditida</taxon>
        <taxon>Tylenchina</taxon>
        <taxon>Tylenchomorpha</taxon>
        <taxon>Tylenchoidea</taxon>
        <taxon>Meloidogynidae</taxon>
        <taxon>Meloidogyninae</taxon>
        <taxon>Meloidogyne</taxon>
        <taxon>Meloidogyne incognita group</taxon>
    </lineage>
</organism>
<evidence type="ECO:0000313" key="3">
    <source>
        <dbReference type="WBParaSite" id="Minc3s00230g08131"/>
    </source>
</evidence>
<feature type="signal peptide" evidence="1">
    <location>
        <begin position="1"/>
        <end position="23"/>
    </location>
</feature>
<dbReference type="WBParaSite" id="Minc3s00230g08131">
    <property type="protein sequence ID" value="Minc3s00230g08131"/>
    <property type="gene ID" value="Minc3s00230g08131"/>
</dbReference>
<name>A0A914L2Y1_MELIC</name>
<feature type="chain" id="PRO_5037942656" evidence="1">
    <location>
        <begin position="24"/>
        <end position="519"/>
    </location>
</feature>
<keyword evidence="1" id="KW-0732">Signal</keyword>
<dbReference type="AlphaFoldDB" id="A0A914L2Y1"/>